<protein>
    <submittedName>
        <fullName evidence="1">Uncharacterized protein</fullName>
    </submittedName>
</protein>
<dbReference type="OrthoDB" id="712802at2"/>
<dbReference type="AlphaFoldDB" id="A0A4U0GRE2"/>
<keyword evidence="2" id="KW-1185">Reference proteome</keyword>
<evidence type="ECO:0000313" key="2">
    <source>
        <dbReference type="Proteomes" id="UP000309872"/>
    </source>
</evidence>
<dbReference type="RefSeq" id="WP_136822885.1">
    <property type="nucleotide sequence ID" value="NZ_BMJX01000009.1"/>
</dbReference>
<proteinExistence type="predicted"/>
<dbReference type="EMBL" id="SUKA01000009">
    <property type="protein sequence ID" value="TJY61531.1"/>
    <property type="molecule type" value="Genomic_DNA"/>
</dbReference>
<gene>
    <name evidence="1" type="ORF">FAZ19_21795</name>
</gene>
<sequence length="171" mass="19598">MKDIFQENNQNTEYKTLKLKEFRSFIYSVIKAKFSKKTEQEEEKDKIQNLISENGGDFFGKMFYLVLKRSGEDIDLTCETLFSDYVYPGLSKPQKDQTKLATFISGITLSDGELAEAIGTNPTHFSRSKNHMNHEDLFAFEVYALAKISNVKPSQLFNYFYGDGEQPLVGV</sequence>
<evidence type="ECO:0000313" key="1">
    <source>
        <dbReference type="EMBL" id="TJY61531.1"/>
    </source>
</evidence>
<comment type="caution">
    <text evidence="1">The sequence shown here is derived from an EMBL/GenBank/DDBJ whole genome shotgun (WGS) entry which is preliminary data.</text>
</comment>
<organism evidence="1 2">
    <name type="scientific">Sphingobacterium alkalisoli</name>
    <dbReference type="NCBI Taxonomy" id="1874115"/>
    <lineage>
        <taxon>Bacteria</taxon>
        <taxon>Pseudomonadati</taxon>
        <taxon>Bacteroidota</taxon>
        <taxon>Sphingobacteriia</taxon>
        <taxon>Sphingobacteriales</taxon>
        <taxon>Sphingobacteriaceae</taxon>
        <taxon>Sphingobacterium</taxon>
    </lineage>
</organism>
<dbReference type="Proteomes" id="UP000309872">
    <property type="component" value="Unassembled WGS sequence"/>
</dbReference>
<name>A0A4U0GRE2_9SPHI</name>
<accession>A0A4U0GRE2</accession>
<reference evidence="1 2" key="1">
    <citation type="submission" date="2019-04" db="EMBL/GenBank/DDBJ databases">
        <title>Sphingobacterium olei sp. nov., isolated from oil-contaminated soil.</title>
        <authorList>
            <person name="Liu B."/>
        </authorList>
    </citation>
    <scope>NUCLEOTIDE SEQUENCE [LARGE SCALE GENOMIC DNA]</scope>
    <source>
        <strain evidence="1 2">Y3L14</strain>
    </source>
</reference>